<evidence type="ECO:0008006" key="4">
    <source>
        <dbReference type="Google" id="ProtNLM"/>
    </source>
</evidence>
<dbReference type="STRING" id="1768.B1T50_27945"/>
<reference evidence="2 3" key="1">
    <citation type="submission" date="2017-02" db="EMBL/GenBank/DDBJ databases">
        <title>Complete genome sequences of Mycobacterium kansasii strains isolated from rhesus macaques.</title>
        <authorList>
            <person name="Panda A."/>
            <person name="Nagaraj S."/>
            <person name="Zhao X."/>
            <person name="Tettelin H."/>
            <person name="Detolla L.J."/>
        </authorList>
    </citation>
    <scope>NUCLEOTIDE SEQUENCE [LARGE SCALE GENOMIC DNA]</scope>
    <source>
        <strain evidence="2 3">11-3469</strain>
    </source>
</reference>
<evidence type="ECO:0000313" key="3">
    <source>
        <dbReference type="Proteomes" id="UP000188532"/>
    </source>
</evidence>
<evidence type="ECO:0000256" key="1">
    <source>
        <dbReference type="SAM" id="Phobius"/>
    </source>
</evidence>
<keyword evidence="1" id="KW-1133">Transmembrane helix</keyword>
<keyword evidence="1" id="KW-0472">Membrane</keyword>
<comment type="caution">
    <text evidence="2">The sequence shown here is derived from an EMBL/GenBank/DDBJ whole genome shotgun (WGS) entry which is preliminary data.</text>
</comment>
<name>A0A1V3XCJ5_MYCKA</name>
<keyword evidence="1" id="KW-0812">Transmembrane</keyword>
<dbReference type="InterPro" id="IPR021213">
    <property type="entry name" value="DUF2567"/>
</dbReference>
<dbReference type="Pfam" id="PF10821">
    <property type="entry name" value="DUF2567"/>
    <property type="match status" value="1"/>
</dbReference>
<evidence type="ECO:0000313" key="2">
    <source>
        <dbReference type="EMBL" id="OOK76820.1"/>
    </source>
</evidence>
<dbReference type="Proteomes" id="UP000188532">
    <property type="component" value="Unassembled WGS sequence"/>
</dbReference>
<accession>A0A1V3XCJ5</accession>
<gene>
    <name evidence="2" type="ORF">BZL29_3284</name>
</gene>
<dbReference type="EMBL" id="MVBN01000003">
    <property type="protein sequence ID" value="OOK76820.1"/>
    <property type="molecule type" value="Genomic_DNA"/>
</dbReference>
<organism evidence="2 3">
    <name type="scientific">Mycobacterium kansasii</name>
    <dbReference type="NCBI Taxonomy" id="1768"/>
    <lineage>
        <taxon>Bacteria</taxon>
        <taxon>Bacillati</taxon>
        <taxon>Actinomycetota</taxon>
        <taxon>Actinomycetes</taxon>
        <taxon>Mycobacteriales</taxon>
        <taxon>Mycobacteriaceae</taxon>
        <taxon>Mycobacterium</taxon>
    </lineage>
</organism>
<proteinExistence type="predicted"/>
<sequence length="127" mass="14492">MAITVVLGLSLTGLVIGALWAWVAPPIHAVVALTRAGERVHEYLGEESQNFFIAPFLMLGLSGVVAVVAAVLVWQWREHRDRGWSSRFRSAWSAPRRQRRRWGRCWFGCATARWISTRCRWQAASMR</sequence>
<protein>
    <recommendedName>
        <fullName evidence="4">Transmembrane protein</fullName>
    </recommendedName>
</protein>
<feature type="transmembrane region" description="Helical" evidence="1">
    <location>
        <begin position="53"/>
        <end position="74"/>
    </location>
</feature>
<dbReference type="AlphaFoldDB" id="A0A1V3XCJ5"/>